<organism evidence="1 2">
    <name type="scientific">Roseovarius nubinhibens</name>
    <dbReference type="NCBI Taxonomy" id="314263"/>
    <lineage>
        <taxon>Bacteria</taxon>
        <taxon>Pseudomonadati</taxon>
        <taxon>Pseudomonadota</taxon>
        <taxon>Alphaproteobacteria</taxon>
        <taxon>Rhodobacterales</taxon>
        <taxon>Roseobacteraceae</taxon>
        <taxon>Roseovarius</taxon>
    </lineage>
</organism>
<accession>A0A348WI65</accession>
<evidence type="ECO:0008006" key="3">
    <source>
        <dbReference type="Google" id="ProtNLM"/>
    </source>
</evidence>
<evidence type="ECO:0000313" key="2">
    <source>
        <dbReference type="Proteomes" id="UP000264719"/>
    </source>
</evidence>
<dbReference type="Proteomes" id="UP000264719">
    <property type="component" value="Unassembled WGS sequence"/>
</dbReference>
<evidence type="ECO:0000313" key="1">
    <source>
        <dbReference type="EMBL" id="HAR54227.1"/>
    </source>
</evidence>
<dbReference type="PROSITE" id="PS51257">
    <property type="entry name" value="PROKAR_LIPOPROTEIN"/>
    <property type="match status" value="1"/>
</dbReference>
<dbReference type="EMBL" id="DMVW01000194">
    <property type="protein sequence ID" value="HAR54227.1"/>
    <property type="molecule type" value="Genomic_DNA"/>
</dbReference>
<protein>
    <recommendedName>
        <fullName evidence="3">Lipoprotein</fullName>
    </recommendedName>
</protein>
<gene>
    <name evidence="1" type="ORF">DCS45_20475</name>
</gene>
<name>A0A348WI65_9RHOB</name>
<proteinExistence type="predicted"/>
<sequence length="122" mass="13038">MKLMKRPVLSHGVRAHGFKALGILALVGLAACGGGDRVLFDGKYYPAKAKKDGALERFVVTVRRADQGLEGAREAGRYEGTDYCIKKFGTSTIAWAPGPDADRAAILTDGGNVVLRGTCNKW</sequence>
<reference evidence="1 2" key="1">
    <citation type="journal article" date="2018" name="Nat. Biotechnol.">
        <title>A standardized bacterial taxonomy based on genome phylogeny substantially revises the tree of life.</title>
        <authorList>
            <person name="Parks D.H."/>
            <person name="Chuvochina M."/>
            <person name="Waite D.W."/>
            <person name="Rinke C."/>
            <person name="Skarshewski A."/>
            <person name="Chaumeil P.A."/>
            <person name="Hugenholtz P."/>
        </authorList>
    </citation>
    <scope>NUCLEOTIDE SEQUENCE [LARGE SCALE GENOMIC DNA]</scope>
    <source>
        <strain evidence="1">UBA9169</strain>
    </source>
</reference>
<dbReference type="AlphaFoldDB" id="A0A348WI65"/>
<comment type="caution">
    <text evidence="1">The sequence shown here is derived from an EMBL/GenBank/DDBJ whole genome shotgun (WGS) entry which is preliminary data.</text>
</comment>